<dbReference type="Proteomes" id="UP000295281">
    <property type="component" value="Unassembled WGS sequence"/>
</dbReference>
<keyword evidence="5" id="KW-1185">Reference proteome</keyword>
<sequence>MRRRETTGRRRAGFAGGAALALALAGGCGADEPDYGGPAPAHSAVEPHETAALPQPEVDLLGARDAVLEKQPEALVHDVELEEDSMEWLVEFTLDDLQRGAVVDAMSGDVVQDQELPHDDNDAPQWDLASLPEGSLDTAVAAALEESEGDRVVDASLSGKGDQLVWEIEVDDPDPADAGTETTVDVDAGTGDVLGTES</sequence>
<proteinExistence type="predicted"/>
<accession>A0A4R6UK04</accession>
<organism evidence="4 5">
    <name type="scientific">Actinorugispora endophytica</name>
    <dbReference type="NCBI Taxonomy" id="1605990"/>
    <lineage>
        <taxon>Bacteria</taxon>
        <taxon>Bacillati</taxon>
        <taxon>Actinomycetota</taxon>
        <taxon>Actinomycetes</taxon>
        <taxon>Streptosporangiales</taxon>
        <taxon>Nocardiopsidaceae</taxon>
        <taxon>Actinorugispora</taxon>
    </lineage>
</organism>
<dbReference type="OrthoDB" id="9795161at2"/>
<name>A0A4R6UK04_9ACTN</name>
<comment type="caution">
    <text evidence="4">The sequence shown here is derived from an EMBL/GenBank/DDBJ whole genome shotgun (WGS) entry which is preliminary data.</text>
</comment>
<evidence type="ECO:0000313" key="5">
    <source>
        <dbReference type="Proteomes" id="UP000295281"/>
    </source>
</evidence>
<evidence type="ECO:0000256" key="1">
    <source>
        <dbReference type="SAM" id="MobiDB-lite"/>
    </source>
</evidence>
<dbReference type="Pfam" id="PF03413">
    <property type="entry name" value="PepSY"/>
    <property type="match status" value="1"/>
</dbReference>
<dbReference type="Gene3D" id="3.10.450.40">
    <property type="match status" value="2"/>
</dbReference>
<dbReference type="RefSeq" id="WP_133743054.1">
    <property type="nucleotide sequence ID" value="NZ_SNYN01000023.1"/>
</dbReference>
<feature type="region of interest" description="Disordered" evidence="1">
    <location>
        <begin position="27"/>
        <end position="49"/>
    </location>
</feature>
<evidence type="ECO:0000259" key="3">
    <source>
        <dbReference type="Pfam" id="PF03413"/>
    </source>
</evidence>
<keyword evidence="2" id="KW-0732">Signal</keyword>
<protein>
    <submittedName>
        <fullName evidence="4">Peptidase YpeB-like protein</fullName>
    </submittedName>
</protein>
<evidence type="ECO:0000313" key="4">
    <source>
        <dbReference type="EMBL" id="TDQ46882.1"/>
    </source>
</evidence>
<evidence type="ECO:0000256" key="2">
    <source>
        <dbReference type="SAM" id="SignalP"/>
    </source>
</evidence>
<reference evidence="4 5" key="1">
    <citation type="submission" date="2019-03" db="EMBL/GenBank/DDBJ databases">
        <title>Genomic Encyclopedia of Type Strains, Phase IV (KMG-IV): sequencing the most valuable type-strain genomes for metagenomic binning, comparative biology and taxonomic classification.</title>
        <authorList>
            <person name="Goeker M."/>
        </authorList>
    </citation>
    <scope>NUCLEOTIDE SEQUENCE [LARGE SCALE GENOMIC DNA]</scope>
    <source>
        <strain evidence="4 5">DSM 46770</strain>
    </source>
</reference>
<feature type="region of interest" description="Disordered" evidence="1">
    <location>
        <begin position="164"/>
        <end position="198"/>
    </location>
</feature>
<feature type="signal peptide" evidence="2">
    <location>
        <begin position="1"/>
        <end position="30"/>
    </location>
</feature>
<dbReference type="InterPro" id="IPR025711">
    <property type="entry name" value="PepSY"/>
</dbReference>
<dbReference type="AlphaFoldDB" id="A0A4R6UK04"/>
<dbReference type="PROSITE" id="PS51257">
    <property type="entry name" value="PROKAR_LIPOPROTEIN"/>
    <property type="match status" value="1"/>
</dbReference>
<gene>
    <name evidence="4" type="ORF">EV190_12336</name>
</gene>
<dbReference type="EMBL" id="SNYN01000023">
    <property type="protein sequence ID" value="TDQ46882.1"/>
    <property type="molecule type" value="Genomic_DNA"/>
</dbReference>
<feature type="domain" description="PepSY" evidence="3">
    <location>
        <begin position="135"/>
        <end position="197"/>
    </location>
</feature>
<feature type="chain" id="PRO_5039365362" evidence="2">
    <location>
        <begin position="31"/>
        <end position="198"/>
    </location>
</feature>